<dbReference type="PROSITE" id="PS00770">
    <property type="entry name" value="AA_TRANSFER_CLASS_4"/>
    <property type="match status" value="1"/>
</dbReference>
<evidence type="ECO:0000256" key="6">
    <source>
        <dbReference type="ARBA" id="ARBA00009320"/>
    </source>
</evidence>
<dbReference type="GO" id="GO:0052656">
    <property type="term" value="F:L-isoleucine-2-oxoglutarate transaminase activity"/>
    <property type="evidence" value="ECO:0007669"/>
    <property type="project" value="RHEA"/>
</dbReference>
<name>A0A3B1BCU2_9ZZZZ</name>
<comment type="cofactor">
    <cofactor evidence="1">
        <name>pyridoxal 5'-phosphate</name>
        <dbReference type="ChEBI" id="CHEBI:597326"/>
    </cofactor>
</comment>
<evidence type="ECO:0000256" key="4">
    <source>
        <dbReference type="ARBA" id="ARBA00004931"/>
    </source>
</evidence>
<evidence type="ECO:0000256" key="1">
    <source>
        <dbReference type="ARBA" id="ARBA00001933"/>
    </source>
</evidence>
<evidence type="ECO:0000256" key="12">
    <source>
        <dbReference type="ARBA" id="ARBA00023304"/>
    </source>
</evidence>
<evidence type="ECO:0000256" key="10">
    <source>
        <dbReference type="ARBA" id="ARBA00022679"/>
    </source>
</evidence>
<protein>
    <recommendedName>
        <fullName evidence="7">branched-chain-amino-acid transaminase</fullName>
        <ecNumber evidence="7">2.6.1.42</ecNumber>
    </recommendedName>
</protein>
<dbReference type="InterPro" id="IPR018300">
    <property type="entry name" value="Aminotrans_IV_CS"/>
</dbReference>
<dbReference type="InterPro" id="IPR005785">
    <property type="entry name" value="B_amino_transI"/>
</dbReference>
<dbReference type="GO" id="GO:0009099">
    <property type="term" value="P:L-valine biosynthetic process"/>
    <property type="evidence" value="ECO:0007669"/>
    <property type="project" value="UniProtKB-UniPathway"/>
</dbReference>
<comment type="function">
    <text evidence="2">Acts on leucine, isoleucine and valine.</text>
</comment>
<dbReference type="SUPFAM" id="SSF56752">
    <property type="entry name" value="D-aminoacid aminotransferase-like PLP-dependent enzymes"/>
    <property type="match status" value="1"/>
</dbReference>
<dbReference type="PANTHER" id="PTHR42743:SF11">
    <property type="entry name" value="AMINODEOXYCHORISMATE LYASE"/>
    <property type="match status" value="1"/>
</dbReference>
<dbReference type="UniPathway" id="UPA00048">
    <property type="reaction ID" value="UER00073"/>
</dbReference>
<comment type="similarity">
    <text evidence="6">Belongs to the class-IV pyridoxal-phosphate-dependent aminotransferase family.</text>
</comment>
<reference evidence="16" key="1">
    <citation type="submission" date="2018-06" db="EMBL/GenBank/DDBJ databases">
        <authorList>
            <person name="Zhirakovskaya E."/>
        </authorList>
    </citation>
    <scope>NUCLEOTIDE SEQUENCE</scope>
</reference>
<dbReference type="FunFam" id="3.20.10.10:FF:000002">
    <property type="entry name" value="D-alanine aminotransferase"/>
    <property type="match status" value="1"/>
</dbReference>
<dbReference type="UniPathway" id="UPA00047">
    <property type="reaction ID" value="UER00058"/>
</dbReference>
<dbReference type="GO" id="GO:0052654">
    <property type="term" value="F:L-leucine-2-oxoglutarate transaminase activity"/>
    <property type="evidence" value="ECO:0007669"/>
    <property type="project" value="RHEA"/>
</dbReference>
<dbReference type="EMBL" id="UOFU01000295">
    <property type="protein sequence ID" value="VAX02827.1"/>
    <property type="molecule type" value="Genomic_DNA"/>
</dbReference>
<dbReference type="PANTHER" id="PTHR42743">
    <property type="entry name" value="AMINO-ACID AMINOTRANSFERASE"/>
    <property type="match status" value="1"/>
</dbReference>
<evidence type="ECO:0000256" key="3">
    <source>
        <dbReference type="ARBA" id="ARBA00004824"/>
    </source>
</evidence>
<gene>
    <name evidence="16" type="ORF">MNBD_GAMMA20-125</name>
</gene>
<comment type="catalytic activity">
    <reaction evidence="14">
        <text>L-isoleucine + 2-oxoglutarate = (S)-3-methyl-2-oxopentanoate + L-glutamate</text>
        <dbReference type="Rhea" id="RHEA:24801"/>
        <dbReference type="ChEBI" id="CHEBI:16810"/>
        <dbReference type="ChEBI" id="CHEBI:29985"/>
        <dbReference type="ChEBI" id="CHEBI:35146"/>
        <dbReference type="ChEBI" id="CHEBI:58045"/>
        <dbReference type="EC" id="2.6.1.42"/>
    </reaction>
</comment>
<proteinExistence type="inferred from homology"/>
<dbReference type="InterPro" id="IPR043131">
    <property type="entry name" value="BCAT-like_N"/>
</dbReference>
<dbReference type="GO" id="GO:0052655">
    <property type="term" value="F:L-valine-2-oxoglutarate transaminase activity"/>
    <property type="evidence" value="ECO:0007669"/>
    <property type="project" value="RHEA"/>
</dbReference>
<evidence type="ECO:0000256" key="5">
    <source>
        <dbReference type="ARBA" id="ARBA00005072"/>
    </source>
</evidence>
<dbReference type="InterPro" id="IPR043132">
    <property type="entry name" value="BCAT-like_C"/>
</dbReference>
<keyword evidence="8 16" id="KW-0032">Aminotransferase</keyword>
<keyword evidence="10 16" id="KW-0808">Transferase</keyword>
<evidence type="ECO:0000256" key="14">
    <source>
        <dbReference type="ARBA" id="ARBA00048798"/>
    </source>
</evidence>
<evidence type="ECO:0000256" key="8">
    <source>
        <dbReference type="ARBA" id="ARBA00022576"/>
    </source>
</evidence>
<evidence type="ECO:0000256" key="13">
    <source>
        <dbReference type="ARBA" id="ARBA00048212"/>
    </source>
</evidence>
<evidence type="ECO:0000256" key="2">
    <source>
        <dbReference type="ARBA" id="ARBA00003109"/>
    </source>
</evidence>
<evidence type="ECO:0000313" key="16">
    <source>
        <dbReference type="EMBL" id="VAX02827.1"/>
    </source>
</evidence>
<comment type="pathway">
    <text evidence="3">Amino-acid biosynthesis; L-isoleucine biosynthesis; L-isoleucine from 2-oxobutanoate: step 4/4.</text>
</comment>
<dbReference type="UniPathway" id="UPA00049">
    <property type="reaction ID" value="UER00062"/>
</dbReference>
<dbReference type="Gene3D" id="3.30.470.10">
    <property type="match status" value="1"/>
</dbReference>
<organism evidence="16">
    <name type="scientific">hydrothermal vent metagenome</name>
    <dbReference type="NCBI Taxonomy" id="652676"/>
    <lineage>
        <taxon>unclassified sequences</taxon>
        <taxon>metagenomes</taxon>
        <taxon>ecological metagenomes</taxon>
    </lineage>
</organism>
<dbReference type="NCBIfam" id="TIGR01122">
    <property type="entry name" value="ilvE_I"/>
    <property type="match status" value="1"/>
</dbReference>
<comment type="catalytic activity">
    <reaction evidence="13">
        <text>L-valine + 2-oxoglutarate = 3-methyl-2-oxobutanoate + L-glutamate</text>
        <dbReference type="Rhea" id="RHEA:24813"/>
        <dbReference type="ChEBI" id="CHEBI:11851"/>
        <dbReference type="ChEBI" id="CHEBI:16810"/>
        <dbReference type="ChEBI" id="CHEBI:29985"/>
        <dbReference type="ChEBI" id="CHEBI:57762"/>
        <dbReference type="EC" id="2.6.1.42"/>
    </reaction>
</comment>
<dbReference type="GO" id="GO:0009098">
    <property type="term" value="P:L-leucine biosynthetic process"/>
    <property type="evidence" value="ECO:0007669"/>
    <property type="project" value="UniProtKB-UniPathway"/>
</dbReference>
<dbReference type="InterPro" id="IPR036038">
    <property type="entry name" value="Aminotransferase-like"/>
</dbReference>
<keyword evidence="9" id="KW-0028">Amino-acid biosynthesis</keyword>
<accession>A0A3B1BCU2</accession>
<dbReference type="Pfam" id="PF01063">
    <property type="entry name" value="Aminotran_4"/>
    <property type="match status" value="1"/>
</dbReference>
<evidence type="ECO:0000256" key="11">
    <source>
        <dbReference type="ARBA" id="ARBA00022898"/>
    </source>
</evidence>
<dbReference type="GO" id="GO:0005829">
    <property type="term" value="C:cytosol"/>
    <property type="evidence" value="ECO:0007669"/>
    <property type="project" value="TreeGrafter"/>
</dbReference>
<dbReference type="GO" id="GO:0009097">
    <property type="term" value="P:isoleucine biosynthetic process"/>
    <property type="evidence" value="ECO:0007669"/>
    <property type="project" value="UniProtKB-UniPathway"/>
</dbReference>
<dbReference type="AlphaFoldDB" id="A0A3B1BCU2"/>
<dbReference type="InterPro" id="IPR050571">
    <property type="entry name" value="Class-IV_PLP-Dep_Aminotrnsfr"/>
</dbReference>
<evidence type="ECO:0000256" key="15">
    <source>
        <dbReference type="ARBA" id="ARBA00049229"/>
    </source>
</evidence>
<dbReference type="Gene3D" id="3.20.10.10">
    <property type="entry name" value="D-amino Acid Aminotransferase, subunit A, domain 2"/>
    <property type="match status" value="1"/>
</dbReference>
<evidence type="ECO:0000256" key="7">
    <source>
        <dbReference type="ARBA" id="ARBA00013053"/>
    </source>
</evidence>
<keyword evidence="11" id="KW-0663">Pyridoxal phosphate</keyword>
<evidence type="ECO:0000256" key="9">
    <source>
        <dbReference type="ARBA" id="ARBA00022605"/>
    </source>
</evidence>
<dbReference type="EC" id="2.6.1.42" evidence="7"/>
<comment type="catalytic activity">
    <reaction evidence="15">
        <text>L-leucine + 2-oxoglutarate = 4-methyl-2-oxopentanoate + L-glutamate</text>
        <dbReference type="Rhea" id="RHEA:18321"/>
        <dbReference type="ChEBI" id="CHEBI:16810"/>
        <dbReference type="ChEBI" id="CHEBI:17865"/>
        <dbReference type="ChEBI" id="CHEBI:29985"/>
        <dbReference type="ChEBI" id="CHEBI:57427"/>
        <dbReference type="EC" id="2.6.1.42"/>
    </reaction>
</comment>
<comment type="pathway">
    <text evidence="4">Amino-acid biosynthesis; L-valine biosynthesis; L-valine from pyruvate: step 4/4.</text>
</comment>
<sequence length="305" mass="33017">MNFNKGVPESLCWLNGETMPVTQARISVLDHGLLYGDGVFEGIRFYQGRAFRLQEHLLRLSDSAAAIGLPLPLDQEALAAAVAELIEAFSAPEGYLRLVVTRGEGPLGLDPTPCKRGNVFIIAAQMALVDAEKCRRGIRVIIAATRRLPVDGLDPRIKSLNYLNHILARMEAANAGAQEAILLNARGHVCEGSADNVFIVRHGALLTPPVSDGALDGITRRVIIALAAQADRVCREQTLAPYDLYTADECFLTGTGAELIPVREIDGRLLKQCPGSVFTGIQQQFHALIQQETQKTTGTVLSVNQ</sequence>
<dbReference type="InterPro" id="IPR001544">
    <property type="entry name" value="Aminotrans_IV"/>
</dbReference>
<comment type="pathway">
    <text evidence="5">Amino-acid biosynthesis; L-leucine biosynthesis; L-leucine from 3-methyl-2-oxobutanoate: step 4/4.</text>
</comment>
<keyword evidence="12" id="KW-0100">Branched-chain amino acid biosynthesis</keyword>